<feature type="chain" id="PRO_5020689229" description="Lipoprotein" evidence="1">
    <location>
        <begin position="24"/>
        <end position="136"/>
    </location>
</feature>
<dbReference type="KEGG" id="thig:FE785_10320"/>
<evidence type="ECO:0000256" key="1">
    <source>
        <dbReference type="SAM" id="SignalP"/>
    </source>
</evidence>
<accession>A0A4P9K7G3</accession>
<organism evidence="2 3">
    <name type="scientific">Thiomicrorhabdus sediminis</name>
    <dbReference type="NCBI Taxonomy" id="2580412"/>
    <lineage>
        <taxon>Bacteria</taxon>
        <taxon>Pseudomonadati</taxon>
        <taxon>Pseudomonadota</taxon>
        <taxon>Gammaproteobacteria</taxon>
        <taxon>Thiotrichales</taxon>
        <taxon>Piscirickettsiaceae</taxon>
        <taxon>Thiomicrorhabdus</taxon>
    </lineage>
</organism>
<evidence type="ECO:0008006" key="4">
    <source>
        <dbReference type="Google" id="ProtNLM"/>
    </source>
</evidence>
<protein>
    <recommendedName>
        <fullName evidence="4">Lipoprotein</fullName>
    </recommendedName>
</protein>
<dbReference type="AlphaFoldDB" id="A0A4P9K7G3"/>
<dbReference type="Proteomes" id="UP000304864">
    <property type="component" value="Chromosome"/>
</dbReference>
<sequence>MLQINTKQIFKAMFLFASTILIATGCANTAVKNQNDIHILKVNSSKAKILNAELFQLGDKWVLKGRINRLPSYRGPTYGHLHISVINHQGKTLTEHDVNYMRESRNSITASFRKELTINLAANSTIKITHFPTKTH</sequence>
<keyword evidence="1" id="KW-0732">Signal</keyword>
<evidence type="ECO:0000313" key="3">
    <source>
        <dbReference type="Proteomes" id="UP000304864"/>
    </source>
</evidence>
<keyword evidence="3" id="KW-1185">Reference proteome</keyword>
<feature type="signal peptide" evidence="1">
    <location>
        <begin position="1"/>
        <end position="23"/>
    </location>
</feature>
<dbReference type="PROSITE" id="PS51257">
    <property type="entry name" value="PROKAR_LIPOPROTEIN"/>
    <property type="match status" value="1"/>
</dbReference>
<name>A0A4P9K7G3_9GAMM</name>
<dbReference type="EMBL" id="CP040602">
    <property type="protein sequence ID" value="QCU90989.1"/>
    <property type="molecule type" value="Genomic_DNA"/>
</dbReference>
<evidence type="ECO:0000313" key="2">
    <source>
        <dbReference type="EMBL" id="QCU90989.1"/>
    </source>
</evidence>
<dbReference type="RefSeq" id="WP_138565663.1">
    <property type="nucleotide sequence ID" value="NZ_CP040602.1"/>
</dbReference>
<proteinExistence type="predicted"/>
<reference evidence="2 3" key="1">
    <citation type="submission" date="2019-05" db="EMBL/GenBank/DDBJ databases">
        <title>Thiomicrorhabdus sediminis sp. nov, a novel sulfur-oxidizing bacterium isolated from coastal sediment.</title>
        <authorList>
            <person name="Liu X."/>
        </authorList>
    </citation>
    <scope>NUCLEOTIDE SEQUENCE [LARGE SCALE GENOMIC DNA]</scope>
    <source>
        <strain evidence="2 3">G1</strain>
    </source>
</reference>
<gene>
    <name evidence="2" type="ORF">FE785_10320</name>
</gene>